<organism evidence="1">
    <name type="scientific">hydrothermal vent metagenome</name>
    <dbReference type="NCBI Taxonomy" id="652676"/>
    <lineage>
        <taxon>unclassified sequences</taxon>
        <taxon>metagenomes</taxon>
        <taxon>ecological metagenomes</taxon>
    </lineage>
</organism>
<dbReference type="EMBL" id="UOFZ01000040">
    <property type="protein sequence ID" value="VAX12441.1"/>
    <property type="molecule type" value="Genomic_DNA"/>
</dbReference>
<name>A0A3B1BDK5_9ZZZZ</name>
<proteinExistence type="predicted"/>
<reference evidence="1" key="1">
    <citation type="submission" date="2018-06" db="EMBL/GenBank/DDBJ databases">
        <authorList>
            <person name="Zhirakovskaya E."/>
        </authorList>
    </citation>
    <scope>NUCLEOTIDE SEQUENCE</scope>
</reference>
<sequence length="242" mass="28675">MVVHKINLPTLLPVLAILLLGQSLAHAGEYFLIERESYQLCRDLVKNFNHFKDDEPMVCELKFYPGYKDFRLPKWEEINPKQYTDTLERLLVDETKYSWPAGIPGLKKRINEGKVKLWRSRIDINFDGRKNTIYKMQEYACNVKRDYTRDNMPRYRFMAEQNDPDPKHPRFEYLNGNVFGGIFYYKGRPYFNSWIQDPLFTTEKSQIVKGSSPRVAVYETSQSVRFHESFAITPVCEIGYRK</sequence>
<accession>A0A3B1BDK5</accession>
<dbReference type="AlphaFoldDB" id="A0A3B1BDK5"/>
<protein>
    <submittedName>
        <fullName evidence="1">Uncharacterized protein</fullName>
    </submittedName>
</protein>
<evidence type="ECO:0000313" key="1">
    <source>
        <dbReference type="EMBL" id="VAX12441.1"/>
    </source>
</evidence>
<gene>
    <name evidence="1" type="ORF">MNBD_GAMMA24-146</name>
</gene>